<keyword evidence="1 3" id="KW-0597">Phosphoprotein</keyword>
<evidence type="ECO:0000313" key="5">
    <source>
        <dbReference type="EMBL" id="QIP13408.1"/>
    </source>
</evidence>
<protein>
    <submittedName>
        <fullName evidence="5">Response regulator</fullName>
    </submittedName>
</protein>
<dbReference type="InterPro" id="IPR011006">
    <property type="entry name" value="CheY-like_superfamily"/>
</dbReference>
<evidence type="ECO:0000256" key="2">
    <source>
        <dbReference type="ARBA" id="ARBA00023012"/>
    </source>
</evidence>
<dbReference type="SMART" id="SM00448">
    <property type="entry name" value="REC"/>
    <property type="match status" value="1"/>
</dbReference>
<name>A0A6G9ALW6_9BACT</name>
<dbReference type="EMBL" id="CP050063">
    <property type="protein sequence ID" value="QIP13408.1"/>
    <property type="molecule type" value="Genomic_DNA"/>
</dbReference>
<dbReference type="Proteomes" id="UP000501802">
    <property type="component" value="Chromosome"/>
</dbReference>
<feature type="domain" description="Response regulatory" evidence="4">
    <location>
        <begin position="6"/>
        <end position="124"/>
    </location>
</feature>
<dbReference type="InterPro" id="IPR001789">
    <property type="entry name" value="Sig_transdc_resp-reg_receiver"/>
</dbReference>
<dbReference type="PANTHER" id="PTHR45339">
    <property type="entry name" value="HYBRID SIGNAL TRANSDUCTION HISTIDINE KINASE J"/>
    <property type="match status" value="1"/>
</dbReference>
<dbReference type="PANTHER" id="PTHR45339:SF1">
    <property type="entry name" value="HYBRID SIGNAL TRANSDUCTION HISTIDINE KINASE J"/>
    <property type="match status" value="1"/>
</dbReference>
<dbReference type="AlphaFoldDB" id="A0A6G9ALW6"/>
<dbReference type="PROSITE" id="PS50110">
    <property type="entry name" value="RESPONSE_REGULATORY"/>
    <property type="match status" value="1"/>
</dbReference>
<dbReference type="Pfam" id="PF00072">
    <property type="entry name" value="Response_reg"/>
    <property type="match status" value="1"/>
</dbReference>
<dbReference type="Gene3D" id="3.40.50.2300">
    <property type="match status" value="1"/>
</dbReference>
<sequence length="126" mass="14210">MSASKRVLIAEDSSVIQNLARKILEFQNYDITAVKNGEQVLQILEKEDFSILLLDINMPVMDGMECVRRVRALPEKEKAAVPIVAITGNAKNYTEEEFKTAGFNDVLVKPLNFDRLVEVVNQLTDK</sequence>
<evidence type="ECO:0000256" key="3">
    <source>
        <dbReference type="PROSITE-ProRule" id="PRU00169"/>
    </source>
</evidence>
<dbReference type="GO" id="GO:0000160">
    <property type="term" value="P:phosphorelay signal transduction system"/>
    <property type="evidence" value="ECO:0007669"/>
    <property type="project" value="UniProtKB-KW"/>
</dbReference>
<feature type="modified residue" description="4-aspartylphosphate" evidence="3">
    <location>
        <position position="55"/>
    </location>
</feature>
<gene>
    <name evidence="5" type="ORF">G8759_12610</name>
</gene>
<keyword evidence="6" id="KW-1185">Reference proteome</keyword>
<accession>A0A6G9ALW6</accession>
<reference evidence="5 6" key="1">
    <citation type="submission" date="2020-03" db="EMBL/GenBank/DDBJ databases">
        <authorList>
            <person name="Kim M.K."/>
        </authorList>
    </citation>
    <scope>NUCLEOTIDE SEQUENCE [LARGE SCALE GENOMIC DNA]</scope>
    <source>
        <strain evidence="5 6">BT328</strain>
    </source>
</reference>
<proteinExistence type="predicted"/>
<dbReference type="RefSeq" id="WP_162386172.1">
    <property type="nucleotide sequence ID" value="NZ_CP050063.1"/>
</dbReference>
<organism evidence="5 6">
    <name type="scientific">Spirosoma aureum</name>
    <dbReference type="NCBI Taxonomy" id="2692134"/>
    <lineage>
        <taxon>Bacteria</taxon>
        <taxon>Pseudomonadati</taxon>
        <taxon>Bacteroidota</taxon>
        <taxon>Cytophagia</taxon>
        <taxon>Cytophagales</taxon>
        <taxon>Cytophagaceae</taxon>
        <taxon>Spirosoma</taxon>
    </lineage>
</organism>
<dbReference type="CDD" id="cd17546">
    <property type="entry name" value="REC_hyHK_CKI1_RcsC-like"/>
    <property type="match status" value="1"/>
</dbReference>
<dbReference type="SUPFAM" id="SSF52172">
    <property type="entry name" value="CheY-like"/>
    <property type="match status" value="1"/>
</dbReference>
<evidence type="ECO:0000313" key="6">
    <source>
        <dbReference type="Proteomes" id="UP000501802"/>
    </source>
</evidence>
<evidence type="ECO:0000259" key="4">
    <source>
        <dbReference type="PROSITE" id="PS50110"/>
    </source>
</evidence>
<keyword evidence="2" id="KW-0902">Two-component regulatory system</keyword>
<dbReference type="KEGG" id="spib:G8759_12610"/>
<evidence type="ECO:0000256" key="1">
    <source>
        <dbReference type="ARBA" id="ARBA00022553"/>
    </source>
</evidence>